<evidence type="ECO:0000313" key="2">
    <source>
        <dbReference type="Proteomes" id="UP001165960"/>
    </source>
</evidence>
<sequence length="247" mass="28326">MNLNITWIALLSYARYRRIVRRKMFPQWLWVLIEVVISLPIVVFCLLGGFFRLYVIIPGSFLCQIWSPTRDDPIRTPIQLYFSLNLVVSLATTVVCYTCVSLHQHRALENLLESEGSANNEGSYLQQPEAVYSQCDLDVDEPGISFLETHLGDSIKENLDVYYQQKMIRFRTAYSLLAYLFCHLPEALIGLGEILSGFTRSHSLSSIAFQPRFLFALINPLVILAMHAHSREALFTLVRKISSKIFD</sequence>
<protein>
    <submittedName>
        <fullName evidence="1">Uncharacterized protein</fullName>
    </submittedName>
</protein>
<evidence type="ECO:0000313" key="1">
    <source>
        <dbReference type="EMBL" id="KAJ9055255.1"/>
    </source>
</evidence>
<reference evidence="1" key="1">
    <citation type="submission" date="2022-04" db="EMBL/GenBank/DDBJ databases">
        <title>Genome of the entomopathogenic fungus Entomophthora muscae.</title>
        <authorList>
            <person name="Elya C."/>
            <person name="Lovett B.R."/>
            <person name="Lee E."/>
            <person name="Macias A.M."/>
            <person name="Hajek A.E."/>
            <person name="De Bivort B.L."/>
            <person name="Kasson M.T."/>
            <person name="De Fine Licht H.H."/>
            <person name="Stajich J.E."/>
        </authorList>
    </citation>
    <scope>NUCLEOTIDE SEQUENCE</scope>
    <source>
        <strain evidence="1">Berkeley</strain>
    </source>
</reference>
<dbReference type="EMBL" id="QTSX02006405">
    <property type="protein sequence ID" value="KAJ9055255.1"/>
    <property type="molecule type" value="Genomic_DNA"/>
</dbReference>
<dbReference type="Proteomes" id="UP001165960">
    <property type="component" value="Unassembled WGS sequence"/>
</dbReference>
<organism evidence="1 2">
    <name type="scientific">Entomophthora muscae</name>
    <dbReference type="NCBI Taxonomy" id="34485"/>
    <lineage>
        <taxon>Eukaryota</taxon>
        <taxon>Fungi</taxon>
        <taxon>Fungi incertae sedis</taxon>
        <taxon>Zoopagomycota</taxon>
        <taxon>Entomophthoromycotina</taxon>
        <taxon>Entomophthoromycetes</taxon>
        <taxon>Entomophthorales</taxon>
        <taxon>Entomophthoraceae</taxon>
        <taxon>Entomophthora</taxon>
    </lineage>
</organism>
<gene>
    <name evidence="1" type="ORF">DSO57_1005665</name>
</gene>
<keyword evidence="2" id="KW-1185">Reference proteome</keyword>
<name>A0ACC2RZ27_9FUNG</name>
<accession>A0ACC2RZ27</accession>
<comment type="caution">
    <text evidence="1">The sequence shown here is derived from an EMBL/GenBank/DDBJ whole genome shotgun (WGS) entry which is preliminary data.</text>
</comment>
<proteinExistence type="predicted"/>